<protein>
    <submittedName>
        <fullName evidence="1">Uncharacterized protein</fullName>
    </submittedName>
</protein>
<dbReference type="EMBL" id="JMEE01000044">
    <property type="protein sequence ID" value="RWR01060.1"/>
    <property type="molecule type" value="Genomic_DNA"/>
</dbReference>
<evidence type="ECO:0000313" key="1">
    <source>
        <dbReference type="EMBL" id="RWR01060.1"/>
    </source>
</evidence>
<dbReference type="AlphaFoldDB" id="A0A443IAP5"/>
<accession>A0A443IAP5</accession>
<organism evidence="1 2">
    <name type="scientific">[Pantoea] beijingensis</name>
    <dbReference type="NCBI Taxonomy" id="1324864"/>
    <lineage>
        <taxon>Bacteria</taxon>
        <taxon>Pseudomonadati</taxon>
        <taxon>Pseudomonadota</taxon>
        <taxon>Gammaproteobacteria</taxon>
        <taxon>Enterobacterales</taxon>
        <taxon>Erwiniaceae</taxon>
        <taxon>Erwinia</taxon>
    </lineage>
</organism>
<sequence length="63" mass="6886">MLSMKTTIIFLLGCTNVGKGMNIISIINPLNNVSDCDLLQSILTLFKLSIPEVIVLPFFSIST</sequence>
<gene>
    <name evidence="1" type="ORF">ED28_16560</name>
</gene>
<reference evidence="1 2" key="1">
    <citation type="submission" date="2014-04" db="EMBL/GenBank/DDBJ databases">
        <title>Draft genome sequence of Pantoea beijingensis strain LMG 27579, an emerging pathogen to Pleurotus eryngii with potential industrial application.</title>
        <authorList>
            <person name="Xu F."/>
            <person name="Liu Y."/>
            <person name="Wang S."/>
            <person name="Yin Y."/>
            <person name="Ma Y."/>
            <person name="Zhao S."/>
            <person name="Rong C."/>
        </authorList>
    </citation>
    <scope>NUCLEOTIDE SEQUENCE [LARGE SCALE GENOMIC DNA]</scope>
    <source>
        <strain evidence="1 2">LMG 27579</strain>
    </source>
</reference>
<dbReference type="Proteomes" id="UP000288794">
    <property type="component" value="Unassembled WGS sequence"/>
</dbReference>
<proteinExistence type="predicted"/>
<comment type="caution">
    <text evidence="1">The sequence shown here is derived from an EMBL/GenBank/DDBJ whole genome shotgun (WGS) entry which is preliminary data.</text>
</comment>
<evidence type="ECO:0000313" key="2">
    <source>
        <dbReference type="Proteomes" id="UP000288794"/>
    </source>
</evidence>
<keyword evidence="2" id="KW-1185">Reference proteome</keyword>
<name>A0A443IAP5_9GAMM</name>